<dbReference type="EMBL" id="MKHE01000001">
    <property type="protein sequence ID" value="OWK18069.1"/>
    <property type="molecule type" value="Genomic_DNA"/>
</dbReference>
<dbReference type="AlphaFoldDB" id="A0A212DIL8"/>
<dbReference type="OrthoDB" id="1657402at2759"/>
<dbReference type="Gene3D" id="2.60.120.260">
    <property type="entry name" value="Galactose-binding domain-like"/>
    <property type="match status" value="1"/>
</dbReference>
<sequence>MRPPPAWFPLPSLQQPVRSMGPLSMEQLSVNQGNGQSAGYILYETVVTGGGVLNSDGHVKDRGQVRGGGGQRVPFSAGETLPMWLNV</sequence>
<accession>A0A212DIL8</accession>
<protein>
    <submittedName>
        <fullName evidence="1">Uncharacterized protein</fullName>
    </submittedName>
</protein>
<keyword evidence="2" id="KW-1185">Reference proteome</keyword>
<proteinExistence type="predicted"/>
<organism evidence="1 2">
    <name type="scientific">Cervus elaphus hippelaphus</name>
    <name type="common">European red deer</name>
    <dbReference type="NCBI Taxonomy" id="46360"/>
    <lineage>
        <taxon>Eukaryota</taxon>
        <taxon>Metazoa</taxon>
        <taxon>Chordata</taxon>
        <taxon>Craniata</taxon>
        <taxon>Vertebrata</taxon>
        <taxon>Euteleostomi</taxon>
        <taxon>Mammalia</taxon>
        <taxon>Eutheria</taxon>
        <taxon>Laurasiatheria</taxon>
        <taxon>Artiodactyla</taxon>
        <taxon>Ruminantia</taxon>
        <taxon>Pecora</taxon>
        <taxon>Cervidae</taxon>
        <taxon>Cervinae</taxon>
        <taxon>Cervus</taxon>
    </lineage>
</organism>
<evidence type="ECO:0000313" key="2">
    <source>
        <dbReference type="Proteomes" id="UP000242450"/>
    </source>
</evidence>
<reference evidence="1 2" key="1">
    <citation type="journal article" date="2018" name="Mol. Genet. Genomics">
        <title>The red deer Cervus elaphus genome CerEla1.0: sequencing, annotating, genes, and chromosomes.</title>
        <authorList>
            <person name="Bana N.A."/>
            <person name="Nyiri A."/>
            <person name="Nagy J."/>
            <person name="Frank K."/>
            <person name="Nagy T."/>
            <person name="Steger V."/>
            <person name="Schiller M."/>
            <person name="Lakatos P."/>
            <person name="Sugar L."/>
            <person name="Horn P."/>
            <person name="Barta E."/>
            <person name="Orosz L."/>
        </authorList>
    </citation>
    <scope>NUCLEOTIDE SEQUENCE [LARGE SCALE GENOMIC DNA]</scope>
    <source>
        <strain evidence="1">Hungarian</strain>
    </source>
</reference>
<gene>
    <name evidence="1" type="ORF">Celaphus_00009444</name>
</gene>
<comment type="caution">
    <text evidence="1">The sequence shown here is derived from an EMBL/GenBank/DDBJ whole genome shotgun (WGS) entry which is preliminary data.</text>
</comment>
<name>A0A212DIL8_CEREH</name>
<dbReference type="Proteomes" id="UP000242450">
    <property type="component" value="Chromosome 1"/>
</dbReference>
<evidence type="ECO:0000313" key="1">
    <source>
        <dbReference type="EMBL" id="OWK18069.1"/>
    </source>
</evidence>